<dbReference type="PANTHER" id="PTHR33101:SF1">
    <property type="entry name" value="ROP GUANINE NUCLEOTIDE EXCHANGE FACTOR 5"/>
    <property type="match status" value="1"/>
</dbReference>
<dbReference type="Proteomes" id="UP000298416">
    <property type="component" value="Unassembled WGS sequence"/>
</dbReference>
<feature type="region of interest" description="Disordered" evidence="3">
    <location>
        <begin position="384"/>
        <end position="408"/>
    </location>
</feature>
<protein>
    <recommendedName>
        <fullName evidence="4">PRONE domain-containing protein</fullName>
    </recommendedName>
</protein>
<dbReference type="InterPro" id="IPR005512">
    <property type="entry name" value="PRONE_dom"/>
</dbReference>
<feature type="compositionally biased region" description="Polar residues" evidence="3">
    <location>
        <begin position="385"/>
        <end position="395"/>
    </location>
</feature>
<dbReference type="PROSITE" id="PS51334">
    <property type="entry name" value="PRONE"/>
    <property type="match status" value="1"/>
</dbReference>
<reference evidence="5" key="2">
    <citation type="submission" date="2020-08" db="EMBL/GenBank/DDBJ databases">
        <title>Plant Genome Project.</title>
        <authorList>
            <person name="Zhang R.-G."/>
        </authorList>
    </citation>
    <scope>NUCLEOTIDE SEQUENCE</scope>
    <source>
        <strain evidence="5">Huo1</strain>
        <tissue evidence="5">Leaf</tissue>
    </source>
</reference>
<keyword evidence="6" id="KW-1185">Reference proteome</keyword>
<evidence type="ECO:0000256" key="1">
    <source>
        <dbReference type="ARBA" id="ARBA00022658"/>
    </source>
</evidence>
<accession>A0A8X8XQC3</accession>
<proteinExistence type="predicted"/>
<evidence type="ECO:0000259" key="4">
    <source>
        <dbReference type="PROSITE" id="PS51334"/>
    </source>
</evidence>
<evidence type="ECO:0000256" key="2">
    <source>
        <dbReference type="PROSITE-ProRule" id="PRU00663"/>
    </source>
</evidence>
<evidence type="ECO:0000256" key="3">
    <source>
        <dbReference type="SAM" id="MobiDB-lite"/>
    </source>
</evidence>
<dbReference type="Gene3D" id="1.20.58.2010">
    <property type="entry name" value="PRONE domain, subdomain 1"/>
    <property type="match status" value="2"/>
</dbReference>
<feature type="domain" description="PRONE" evidence="4">
    <location>
        <begin position="8"/>
        <end position="387"/>
    </location>
</feature>
<keyword evidence="1 2" id="KW-0344">Guanine-nucleotide releasing factor</keyword>
<dbReference type="PANTHER" id="PTHR33101">
    <property type="entry name" value="ROP GUANINE NUCLEOTIDE EXCHANGE FACTOR 1"/>
    <property type="match status" value="1"/>
</dbReference>
<evidence type="ECO:0000313" key="5">
    <source>
        <dbReference type="EMBL" id="KAG6416058.1"/>
    </source>
</evidence>
<sequence length="470" mass="52109">MESLAEHGDADTTESREIEMMKEKFAKLLLGEDMSGSGQGVCSALAISNAITNLCASVFGRLWRLEPLPSDKRSLWRREMEWLLSVTDHIVELKPSLQILPNGARVEVMSCQPRSDLYVNLPALQKLDSMLLETLDGFSKTVFWYVDQGIVAPQADGTVSFQKRQEDKWWLPVPRLPPGGLPEAARKLLSHKLESVNQILKASTAINSSTLADMEVPESYLETLPKTGRACLGEVIYRCITSERFSSECLLDCLDLESEHAALDMANCVEAAIYVWRRKQSPKSTPHPSHCAARSSWVIVKDLVAYGDKSELLAERAESLLQSLKQRFPGLTQTTLDATKIQYNKDVGKSILESYSRAMESLAFNIAARIEDLLYVDDINKQSDRLSSAHRTPNKSPDPATGERTPLLVGSCHKPMRCGMGVKRVLTHYLVGDGKANGCGQNRQGIDAVSTRVSEGIASHRSIDSKYQLI</sequence>
<evidence type="ECO:0000313" key="6">
    <source>
        <dbReference type="Proteomes" id="UP000298416"/>
    </source>
</evidence>
<dbReference type="GO" id="GO:0005085">
    <property type="term" value="F:guanyl-nucleotide exchange factor activity"/>
    <property type="evidence" value="ECO:0007669"/>
    <property type="project" value="UniProtKB-UniRule"/>
</dbReference>
<reference evidence="5" key="1">
    <citation type="submission" date="2018-01" db="EMBL/GenBank/DDBJ databases">
        <authorList>
            <person name="Mao J.F."/>
        </authorList>
    </citation>
    <scope>NUCLEOTIDE SEQUENCE</scope>
    <source>
        <strain evidence="5">Huo1</strain>
        <tissue evidence="5">Leaf</tissue>
    </source>
</reference>
<dbReference type="EMBL" id="PNBA02000008">
    <property type="protein sequence ID" value="KAG6416058.1"/>
    <property type="molecule type" value="Genomic_DNA"/>
</dbReference>
<dbReference type="Pfam" id="PF03759">
    <property type="entry name" value="PRONE"/>
    <property type="match status" value="1"/>
</dbReference>
<comment type="caution">
    <text evidence="5">The sequence shown here is derived from an EMBL/GenBank/DDBJ whole genome shotgun (WGS) entry which is preliminary data.</text>
</comment>
<dbReference type="InterPro" id="IPR038937">
    <property type="entry name" value="RopGEF"/>
</dbReference>
<dbReference type="FunFam" id="1.20.58.2010:FF:000003">
    <property type="entry name" value="Rop guanine nucleotide exchange factor 14"/>
    <property type="match status" value="1"/>
</dbReference>
<dbReference type="FunFam" id="1.20.58.2010:FF:000001">
    <property type="entry name" value="Rop guanine nucleotide exchange factor 14"/>
    <property type="match status" value="1"/>
</dbReference>
<dbReference type="OrthoDB" id="1053009at2759"/>
<gene>
    <name evidence="5" type="ORF">SASPL_123480</name>
</gene>
<name>A0A8X8XQC3_SALSN</name>
<organism evidence="5">
    <name type="scientific">Salvia splendens</name>
    <name type="common">Scarlet sage</name>
    <dbReference type="NCBI Taxonomy" id="180675"/>
    <lineage>
        <taxon>Eukaryota</taxon>
        <taxon>Viridiplantae</taxon>
        <taxon>Streptophyta</taxon>
        <taxon>Embryophyta</taxon>
        <taxon>Tracheophyta</taxon>
        <taxon>Spermatophyta</taxon>
        <taxon>Magnoliopsida</taxon>
        <taxon>eudicotyledons</taxon>
        <taxon>Gunneridae</taxon>
        <taxon>Pentapetalae</taxon>
        <taxon>asterids</taxon>
        <taxon>lamiids</taxon>
        <taxon>Lamiales</taxon>
        <taxon>Lamiaceae</taxon>
        <taxon>Nepetoideae</taxon>
        <taxon>Mentheae</taxon>
        <taxon>Salviinae</taxon>
        <taxon>Salvia</taxon>
        <taxon>Salvia subgen. Calosphace</taxon>
        <taxon>core Calosphace</taxon>
    </lineage>
</organism>
<dbReference type="AlphaFoldDB" id="A0A8X8XQC3"/>